<gene>
    <name evidence="1" type="ORF">GCM10022214_39920</name>
</gene>
<keyword evidence="2" id="KW-1185">Reference proteome</keyword>
<dbReference type="Proteomes" id="UP001500683">
    <property type="component" value="Unassembled WGS sequence"/>
</dbReference>
<accession>A0ABP7W0L6</accession>
<sequence length="55" mass="5306">MAGGGYMRADALVGAASGTSPSPALRTATADLPGLAAPGQVEVRLLHSGTSQPTA</sequence>
<dbReference type="EMBL" id="BAAAZG010000025">
    <property type="protein sequence ID" value="GAA4078037.1"/>
    <property type="molecule type" value="Genomic_DNA"/>
</dbReference>
<evidence type="ECO:0000313" key="2">
    <source>
        <dbReference type="Proteomes" id="UP001500683"/>
    </source>
</evidence>
<name>A0ABP7W0L6_9ACTN</name>
<evidence type="ECO:0000313" key="1">
    <source>
        <dbReference type="EMBL" id="GAA4078037.1"/>
    </source>
</evidence>
<proteinExistence type="predicted"/>
<organism evidence="1 2">
    <name type="scientific">Actinomadura miaoliensis</name>
    <dbReference type="NCBI Taxonomy" id="430685"/>
    <lineage>
        <taxon>Bacteria</taxon>
        <taxon>Bacillati</taxon>
        <taxon>Actinomycetota</taxon>
        <taxon>Actinomycetes</taxon>
        <taxon>Streptosporangiales</taxon>
        <taxon>Thermomonosporaceae</taxon>
        <taxon>Actinomadura</taxon>
    </lineage>
</organism>
<reference evidence="2" key="1">
    <citation type="journal article" date="2019" name="Int. J. Syst. Evol. Microbiol.">
        <title>The Global Catalogue of Microorganisms (GCM) 10K type strain sequencing project: providing services to taxonomists for standard genome sequencing and annotation.</title>
        <authorList>
            <consortium name="The Broad Institute Genomics Platform"/>
            <consortium name="The Broad Institute Genome Sequencing Center for Infectious Disease"/>
            <person name="Wu L."/>
            <person name="Ma J."/>
        </authorList>
    </citation>
    <scope>NUCLEOTIDE SEQUENCE [LARGE SCALE GENOMIC DNA]</scope>
    <source>
        <strain evidence="2">JCM 16702</strain>
    </source>
</reference>
<protein>
    <submittedName>
        <fullName evidence="1">Uncharacterized protein</fullName>
    </submittedName>
</protein>
<comment type="caution">
    <text evidence="1">The sequence shown here is derived from an EMBL/GenBank/DDBJ whole genome shotgun (WGS) entry which is preliminary data.</text>
</comment>